<keyword evidence="5" id="KW-0249">Electron transport</keyword>
<protein>
    <recommendedName>
        <fullName evidence="10">DOMON domain-containing protein</fullName>
    </recommendedName>
</protein>
<evidence type="ECO:0000256" key="1">
    <source>
        <dbReference type="ARBA" id="ARBA00004370"/>
    </source>
</evidence>
<name>A0ABQ7XMG5_BRANA</name>
<evidence type="ECO:0000313" key="11">
    <source>
        <dbReference type="EMBL" id="KAH0857131.1"/>
    </source>
</evidence>
<dbReference type="PIRSF" id="PIRSF037471">
    <property type="entry name" value="UCP037471"/>
    <property type="match status" value="1"/>
</dbReference>
<evidence type="ECO:0000256" key="5">
    <source>
        <dbReference type="ARBA" id="ARBA00022982"/>
    </source>
</evidence>
<feature type="transmembrane region" description="Helical" evidence="8">
    <location>
        <begin position="338"/>
        <end position="362"/>
    </location>
</feature>
<feature type="transmembrane region" description="Helical" evidence="8">
    <location>
        <begin position="220"/>
        <end position="238"/>
    </location>
</feature>
<dbReference type="CDD" id="cd09629">
    <property type="entry name" value="DOMON_CIL1_like"/>
    <property type="match status" value="1"/>
</dbReference>
<dbReference type="Proteomes" id="UP000824890">
    <property type="component" value="Unassembled WGS sequence"/>
</dbReference>
<sequence>MAASSSVGISLSFFFWALLISPSVSQTCKSQTFSGDKTYPHCLDLPQLKAFLHYSYDEPNTTLAVVFSAPPSKPGGWIAWAINPQATGMAGAQTVVAFKDPSKGVAVVKTLNISSYSTIIPSKLAFDVWDMKAEEVSGDGGGTLRIFARIKVPSDLAAKGKVNQVWQVGPGVSPEGMIAKHDFDTANLYSKGPLDLSGNNNGGEGGGEGDSRVKKRNIHGILNAVSWGILFPVGAIVARYMRIFESADPAWFYIHVSLLTSLVLLVGPPGSSSVTSPKVFVLPATMFAMLLRPKKDHKYRLYWNIYHHGVGYSILTLGIINVFKGLSILNPQDTYKTAYIAVIASLGGIALLFEAVTWVIVLKRKSNS</sequence>
<dbReference type="InterPro" id="IPR017214">
    <property type="entry name" value="UCP037471"/>
</dbReference>
<dbReference type="InterPro" id="IPR045265">
    <property type="entry name" value="AIR12_DOMON"/>
</dbReference>
<keyword evidence="2" id="KW-0813">Transport</keyword>
<evidence type="ECO:0000256" key="3">
    <source>
        <dbReference type="ARBA" id="ARBA00022692"/>
    </source>
</evidence>
<evidence type="ECO:0000256" key="7">
    <source>
        <dbReference type="ARBA" id="ARBA00023136"/>
    </source>
</evidence>
<evidence type="ECO:0000256" key="6">
    <source>
        <dbReference type="ARBA" id="ARBA00022989"/>
    </source>
</evidence>
<evidence type="ECO:0000256" key="4">
    <source>
        <dbReference type="ARBA" id="ARBA00022729"/>
    </source>
</evidence>
<dbReference type="EMBL" id="JAGKQM010000019">
    <property type="protein sequence ID" value="KAH0857131.1"/>
    <property type="molecule type" value="Genomic_DNA"/>
</dbReference>
<reference evidence="11 12" key="1">
    <citation type="submission" date="2021-05" db="EMBL/GenBank/DDBJ databases">
        <title>Genome Assembly of Synthetic Allotetraploid Brassica napus Reveals Homoeologous Exchanges between Subgenomes.</title>
        <authorList>
            <person name="Davis J.T."/>
        </authorList>
    </citation>
    <scope>NUCLEOTIDE SEQUENCE [LARGE SCALE GENOMIC DNA]</scope>
    <source>
        <strain evidence="12">cv. Da-Ae</strain>
        <tissue evidence="11">Seedling</tissue>
    </source>
</reference>
<evidence type="ECO:0000256" key="9">
    <source>
        <dbReference type="SAM" id="SignalP"/>
    </source>
</evidence>
<keyword evidence="7 8" id="KW-0472">Membrane</keyword>
<dbReference type="Gene3D" id="1.20.120.1770">
    <property type="match status" value="1"/>
</dbReference>
<organism evidence="11 12">
    <name type="scientific">Brassica napus</name>
    <name type="common">Rape</name>
    <dbReference type="NCBI Taxonomy" id="3708"/>
    <lineage>
        <taxon>Eukaryota</taxon>
        <taxon>Viridiplantae</taxon>
        <taxon>Streptophyta</taxon>
        <taxon>Embryophyta</taxon>
        <taxon>Tracheophyta</taxon>
        <taxon>Spermatophyta</taxon>
        <taxon>Magnoliopsida</taxon>
        <taxon>eudicotyledons</taxon>
        <taxon>Gunneridae</taxon>
        <taxon>Pentapetalae</taxon>
        <taxon>rosids</taxon>
        <taxon>malvids</taxon>
        <taxon>Brassicales</taxon>
        <taxon>Brassicaceae</taxon>
        <taxon>Brassiceae</taxon>
        <taxon>Brassica</taxon>
    </lineage>
</organism>
<keyword evidence="6 8" id="KW-1133">Transmembrane helix</keyword>
<dbReference type="InterPro" id="IPR005018">
    <property type="entry name" value="DOMON_domain"/>
</dbReference>
<evidence type="ECO:0000256" key="8">
    <source>
        <dbReference type="SAM" id="Phobius"/>
    </source>
</evidence>
<comment type="caution">
    <text evidence="11">The sequence shown here is derived from an EMBL/GenBank/DDBJ whole genome shotgun (WGS) entry which is preliminary data.</text>
</comment>
<dbReference type="SMART" id="SM00665">
    <property type="entry name" value="B561"/>
    <property type="match status" value="1"/>
</dbReference>
<evidence type="ECO:0000256" key="2">
    <source>
        <dbReference type="ARBA" id="ARBA00022448"/>
    </source>
</evidence>
<evidence type="ECO:0000313" key="12">
    <source>
        <dbReference type="Proteomes" id="UP000824890"/>
    </source>
</evidence>
<proteinExistence type="predicted"/>
<comment type="subcellular location">
    <subcellularLocation>
        <location evidence="1">Membrane</location>
    </subcellularLocation>
</comment>
<dbReference type="CDD" id="cd08760">
    <property type="entry name" value="Cyt_b561_FRRS1_like"/>
    <property type="match status" value="1"/>
</dbReference>
<keyword evidence="3 8" id="KW-0812">Transmembrane</keyword>
<keyword evidence="12" id="KW-1185">Reference proteome</keyword>
<dbReference type="PANTHER" id="PTHR23130:SF195">
    <property type="entry name" value="CYTOCHROME B561 AND DOMON DOMAIN-CONTAINING PROTEIN"/>
    <property type="match status" value="1"/>
</dbReference>
<dbReference type="InterPro" id="IPR006593">
    <property type="entry name" value="Cyt_b561/ferric_Rdtase_TM"/>
</dbReference>
<gene>
    <name evidence="11" type="ORF">HID58_085392</name>
</gene>
<feature type="transmembrane region" description="Helical" evidence="8">
    <location>
        <begin position="303"/>
        <end position="323"/>
    </location>
</feature>
<keyword evidence="4 9" id="KW-0732">Signal</keyword>
<dbReference type="PROSITE" id="PS50836">
    <property type="entry name" value="DOMON"/>
    <property type="match status" value="1"/>
</dbReference>
<accession>A0ABQ7XMG5</accession>
<dbReference type="PANTHER" id="PTHR23130">
    <property type="entry name" value="CYTOCHROME B561 AND DOMON DOMAIN-CONTAINING PROTEIN"/>
    <property type="match status" value="1"/>
</dbReference>
<feature type="domain" description="DOMON" evidence="10">
    <location>
        <begin position="48"/>
        <end position="169"/>
    </location>
</feature>
<feature type="signal peptide" evidence="9">
    <location>
        <begin position="1"/>
        <end position="25"/>
    </location>
</feature>
<evidence type="ECO:0000259" key="10">
    <source>
        <dbReference type="PROSITE" id="PS50836"/>
    </source>
</evidence>
<feature type="chain" id="PRO_5045047837" description="DOMON domain-containing protein" evidence="9">
    <location>
        <begin position="26"/>
        <end position="368"/>
    </location>
</feature>
<dbReference type="Pfam" id="PF04526">
    <property type="entry name" value="DUF568"/>
    <property type="match status" value="1"/>
</dbReference>